<name>A0A2P2J7N1_RHIMU</name>
<dbReference type="EMBL" id="GGEC01008987">
    <property type="protein sequence ID" value="MBW89470.1"/>
    <property type="molecule type" value="Transcribed_RNA"/>
</dbReference>
<accession>A0A2P2J7N1</accession>
<dbReference type="AlphaFoldDB" id="A0A2P2J7N1"/>
<proteinExistence type="predicted"/>
<protein>
    <submittedName>
        <fullName evidence="1">Uncharacterized protein</fullName>
    </submittedName>
</protein>
<sequence length="78" mass="9069">MHRFGPCNLLNLQDTHLTKVSTNKSITRSSAHSTETISSRKSSSQCTRFPHCRVWQRVTSKQTYLCFTQRLFFCDSKL</sequence>
<reference evidence="1" key="1">
    <citation type="submission" date="2018-02" db="EMBL/GenBank/DDBJ databases">
        <title>Rhizophora mucronata_Transcriptome.</title>
        <authorList>
            <person name="Meera S.P."/>
            <person name="Sreeshan A."/>
            <person name="Augustine A."/>
        </authorList>
    </citation>
    <scope>NUCLEOTIDE SEQUENCE</scope>
    <source>
        <tissue evidence="1">Leaf</tissue>
    </source>
</reference>
<evidence type="ECO:0000313" key="1">
    <source>
        <dbReference type="EMBL" id="MBW89470.1"/>
    </source>
</evidence>
<organism evidence="1">
    <name type="scientific">Rhizophora mucronata</name>
    <name type="common">Asiatic mangrove</name>
    <dbReference type="NCBI Taxonomy" id="61149"/>
    <lineage>
        <taxon>Eukaryota</taxon>
        <taxon>Viridiplantae</taxon>
        <taxon>Streptophyta</taxon>
        <taxon>Embryophyta</taxon>
        <taxon>Tracheophyta</taxon>
        <taxon>Spermatophyta</taxon>
        <taxon>Magnoliopsida</taxon>
        <taxon>eudicotyledons</taxon>
        <taxon>Gunneridae</taxon>
        <taxon>Pentapetalae</taxon>
        <taxon>rosids</taxon>
        <taxon>fabids</taxon>
        <taxon>Malpighiales</taxon>
        <taxon>Rhizophoraceae</taxon>
        <taxon>Rhizophora</taxon>
    </lineage>
</organism>